<dbReference type="EMBL" id="AEQO01000224">
    <property type="protein sequence ID" value="EFV02978.1"/>
    <property type="molecule type" value="Genomic_DNA"/>
</dbReference>
<dbReference type="HOGENOM" id="CLU_1045298_0_0_10"/>
<reference evidence="1 2" key="1">
    <citation type="submission" date="2010-12" db="EMBL/GenBank/DDBJ databases">
        <authorList>
            <person name="Muzny D."/>
            <person name="Qin X."/>
            <person name="Deng J."/>
            <person name="Jiang H."/>
            <person name="Liu Y."/>
            <person name="Qu J."/>
            <person name="Song X.-Z."/>
            <person name="Zhang L."/>
            <person name="Thornton R."/>
            <person name="Coyle M."/>
            <person name="Francisco L."/>
            <person name="Jackson L."/>
            <person name="Javaid M."/>
            <person name="Korchina V."/>
            <person name="Kovar C."/>
            <person name="Mata R."/>
            <person name="Mathew T."/>
            <person name="Ngo R."/>
            <person name="Nguyen L."/>
            <person name="Nguyen N."/>
            <person name="Okwuonu G."/>
            <person name="Ongeri F."/>
            <person name="Pham C."/>
            <person name="Simmons D."/>
            <person name="Wilczek-Boney K."/>
            <person name="Hale W."/>
            <person name="Jakkamsetti A."/>
            <person name="Pham P."/>
            <person name="Ruth R."/>
            <person name="San Lucas F."/>
            <person name="Warren J."/>
            <person name="Zhang J."/>
            <person name="Zhao Z."/>
            <person name="Zhou C."/>
            <person name="Zhu D."/>
            <person name="Lee S."/>
            <person name="Bess C."/>
            <person name="Blankenburg K."/>
            <person name="Forbes L."/>
            <person name="Fu Q."/>
            <person name="Gubbala S."/>
            <person name="Hirani K."/>
            <person name="Jayaseelan J.C."/>
            <person name="Lara F."/>
            <person name="Munidasa M."/>
            <person name="Palculict T."/>
            <person name="Patil S."/>
            <person name="Pu L.-L."/>
            <person name="Saada N."/>
            <person name="Tang L."/>
            <person name="Weissenberger G."/>
            <person name="Zhu Y."/>
            <person name="Hemphill L."/>
            <person name="Shang Y."/>
            <person name="Youmans B."/>
            <person name="Ayvaz T."/>
            <person name="Ross M."/>
            <person name="Santibanez J."/>
            <person name="Aqrawi P."/>
            <person name="Gross S."/>
            <person name="Joshi V."/>
            <person name="Fowler G."/>
            <person name="Nazareth L."/>
            <person name="Reid J."/>
            <person name="Worley K."/>
            <person name="Petrosino J."/>
            <person name="Highlander S."/>
            <person name="Gibbs R."/>
        </authorList>
    </citation>
    <scope>NUCLEOTIDE SEQUENCE [LARGE SCALE GENOMIC DNA]</scope>
    <source>
        <strain evidence="1 2">DSM 15606</strain>
    </source>
</reference>
<sequence>MEEECSEKVTIHKHIYGAKIIAHWWRMTVSMPSGITDFKSMSQQNKRACFAFGLHHLSRPNDHCDEEPQNLREFVALKNNFIDVNVMEKGISAMADNPSGNFKALYEVVADKRTVEFSITEKPNAVNSSGKLSKDLVVFGPTEFFPEDVFGNKAEWITQGATSISLAPKNHKWTKWDLQQRSKLTTEQMQFSPNENYQVQINKSMFNQKETLKNAATATTHELYGHILFMLKGWDSSHGEHRETDNRRLENWIINRVDETDKNFSY</sequence>
<proteinExistence type="predicted"/>
<dbReference type="AlphaFoldDB" id="E6MTR5"/>
<keyword evidence="2" id="KW-1185">Reference proteome</keyword>
<organism evidence="1 2">
    <name type="scientific">Segatella salivae DSM 15606</name>
    <dbReference type="NCBI Taxonomy" id="888832"/>
    <lineage>
        <taxon>Bacteria</taxon>
        <taxon>Pseudomonadati</taxon>
        <taxon>Bacteroidota</taxon>
        <taxon>Bacteroidia</taxon>
        <taxon>Bacteroidales</taxon>
        <taxon>Prevotellaceae</taxon>
        <taxon>Segatella</taxon>
    </lineage>
</organism>
<evidence type="ECO:0000313" key="1">
    <source>
        <dbReference type="EMBL" id="EFV02978.1"/>
    </source>
</evidence>
<comment type="caution">
    <text evidence="1">The sequence shown here is derived from an EMBL/GenBank/DDBJ whole genome shotgun (WGS) entry which is preliminary data.</text>
</comment>
<name>E6MTR5_9BACT</name>
<gene>
    <name evidence="1" type="ORF">HMPREF9420_2883</name>
</gene>
<dbReference type="Proteomes" id="UP000003874">
    <property type="component" value="Unassembled WGS sequence"/>
</dbReference>
<dbReference type="STRING" id="888832.HMPREF9420_2883"/>
<protein>
    <submittedName>
        <fullName evidence="1">Uncharacterized protein</fullName>
    </submittedName>
</protein>
<evidence type="ECO:0000313" key="2">
    <source>
        <dbReference type="Proteomes" id="UP000003874"/>
    </source>
</evidence>
<accession>E6MTR5</accession>